<gene>
    <name evidence="2" type="ORF">VaNZ11_012636</name>
</gene>
<feature type="region of interest" description="Disordered" evidence="1">
    <location>
        <begin position="522"/>
        <end position="541"/>
    </location>
</feature>
<feature type="compositionally biased region" description="Pro residues" evidence="1">
    <location>
        <begin position="820"/>
        <end position="844"/>
    </location>
</feature>
<feature type="compositionally biased region" description="Gly residues" evidence="1">
    <location>
        <begin position="522"/>
        <end position="540"/>
    </location>
</feature>
<feature type="compositionally biased region" description="Polar residues" evidence="1">
    <location>
        <begin position="890"/>
        <end position="900"/>
    </location>
</feature>
<organism evidence="2 3">
    <name type="scientific">Volvox africanus</name>
    <dbReference type="NCBI Taxonomy" id="51714"/>
    <lineage>
        <taxon>Eukaryota</taxon>
        <taxon>Viridiplantae</taxon>
        <taxon>Chlorophyta</taxon>
        <taxon>core chlorophytes</taxon>
        <taxon>Chlorophyceae</taxon>
        <taxon>CS clade</taxon>
        <taxon>Chlamydomonadales</taxon>
        <taxon>Volvocaceae</taxon>
        <taxon>Volvox</taxon>
    </lineage>
</organism>
<feature type="region of interest" description="Disordered" evidence="1">
    <location>
        <begin position="820"/>
        <end position="852"/>
    </location>
</feature>
<feature type="non-terminal residue" evidence="2">
    <location>
        <position position="969"/>
    </location>
</feature>
<dbReference type="SUPFAM" id="SSF50978">
    <property type="entry name" value="WD40 repeat-like"/>
    <property type="match status" value="1"/>
</dbReference>
<proteinExistence type="predicted"/>
<comment type="caution">
    <text evidence="2">The sequence shown here is derived from an EMBL/GenBank/DDBJ whole genome shotgun (WGS) entry which is preliminary data.</text>
</comment>
<evidence type="ECO:0000313" key="2">
    <source>
        <dbReference type="EMBL" id="GLI68278.1"/>
    </source>
</evidence>
<name>A0ABQ5SFM2_9CHLO</name>
<dbReference type="Gene3D" id="2.130.10.10">
    <property type="entry name" value="YVTN repeat-like/Quinoprotein amine dehydrogenase"/>
    <property type="match status" value="1"/>
</dbReference>
<protein>
    <submittedName>
        <fullName evidence="2">Uncharacterized protein</fullName>
    </submittedName>
</protein>
<dbReference type="InterPro" id="IPR015943">
    <property type="entry name" value="WD40/YVTN_repeat-like_dom_sf"/>
</dbReference>
<keyword evidence="3" id="KW-1185">Reference proteome</keyword>
<evidence type="ECO:0000256" key="1">
    <source>
        <dbReference type="SAM" id="MobiDB-lite"/>
    </source>
</evidence>
<sequence>MHREFNDTNMARDEKQLYLQGLKAMLQEMRLRRGDAPYGHTQQLSVYWPPYVRVTRVQRLAAQRTRPPLAAGPAVWRHLLRDPLSRVGLGLWPGPDCAVAAQRERIFWSQVALRPTYLTAKNMPMVQVFQELGPITALSASPNGAFLAVGTAPGAMLVFNMRNKPVAPWFQVLGDGQTYKRPWFRRQKPRNPALVAFAWSADSYQLASLDASSTLRMWWMRPEPGSNVKEDPGRQPVAPELILSLGPMSVAITGKAPVLEPVLEEQLLGVAAAGPGWDAPAGNGGDSGGAAVAAAAAAAAAAQAAVLSRQWALCFHSEFNIAGVQPTVMLPQVTGDIVRLTTRVGSRVLALPLPRTRGQAPRSKLDQQTVDFLMPPQIRAPESHVQALLRGHNSHIVFVGVMADCASVVSVDASGRVNVWPTFSGDRTGYGWFRPRHTWRLPRTLRSYQARGPLNPVWPRVPVPALRGLMYNPPPAGAAAAAGSSGDSVTAAAAAVRDVGGISGGGGPGGFFRGLFRRRDPGAGGGTFSSGGGRGGGGVFPGPAQLTVSPPPVTYLDMLADAGMLDDENEPARLDELPLGDFLLESRQLWMVRFLTDRNGRLLREAIHRPVGPSHWEMGGGGGRPLVISTYTMDGQLVRRAKQYVVHTQLPYRVVAAAMTPSCRDLVVWCHMAPQAGDVDSFGYFSVHVLNVEEGFKPLTPRVEIYDHSKGAAPPAFAVSRRVPGLGSEYLIVGHAHGLLGFFSLSTGAVVRVVQLPGVPTQSPYFTCLSLFMVAPNVECLNAGKSFVAVNPAQSNSTHVYELDDAGGIQLNVRAITAYAPPPGAAPPPPPAPILPSSQEPPPVGTGNGDNRQTRQTLQAAAASAGVRAVVPRGAAAAASASAAPALTASKDQSPRSSATGAAKHRQVMFSSEPPVVAPTAPSPFHAAAVEATAALHGPFLPQLETKVTFTASYMDVNALRSPPTAGAV</sequence>
<accession>A0ABQ5SFM2</accession>
<feature type="region of interest" description="Disordered" evidence="1">
    <location>
        <begin position="881"/>
        <end position="907"/>
    </location>
</feature>
<dbReference type="Proteomes" id="UP001165090">
    <property type="component" value="Unassembled WGS sequence"/>
</dbReference>
<dbReference type="InterPro" id="IPR036322">
    <property type="entry name" value="WD40_repeat_dom_sf"/>
</dbReference>
<reference evidence="2 3" key="1">
    <citation type="journal article" date="2023" name="IScience">
        <title>Expanded male sex-determining region conserved during the evolution of homothallism in the green alga Volvox.</title>
        <authorList>
            <person name="Yamamoto K."/>
            <person name="Matsuzaki R."/>
            <person name="Mahakham W."/>
            <person name="Heman W."/>
            <person name="Sekimoto H."/>
            <person name="Kawachi M."/>
            <person name="Minakuchi Y."/>
            <person name="Toyoda A."/>
            <person name="Nozaki H."/>
        </authorList>
    </citation>
    <scope>NUCLEOTIDE SEQUENCE [LARGE SCALE GENOMIC DNA]</scope>
    <source>
        <strain evidence="2 3">NIES-4468</strain>
    </source>
</reference>
<evidence type="ECO:0000313" key="3">
    <source>
        <dbReference type="Proteomes" id="UP001165090"/>
    </source>
</evidence>
<dbReference type="EMBL" id="BSDZ01000079">
    <property type="protein sequence ID" value="GLI68278.1"/>
    <property type="molecule type" value="Genomic_DNA"/>
</dbReference>